<dbReference type="AlphaFoldDB" id="A0AAD7XID9"/>
<dbReference type="PANTHER" id="PTHR43283">
    <property type="entry name" value="BETA-LACTAMASE-RELATED"/>
    <property type="match status" value="1"/>
</dbReference>
<dbReference type="InterPro" id="IPR001466">
    <property type="entry name" value="Beta-lactam-related"/>
</dbReference>
<organism evidence="2 3">
    <name type="scientific">Chrysophaeum taylorii</name>
    <dbReference type="NCBI Taxonomy" id="2483200"/>
    <lineage>
        <taxon>Eukaryota</taxon>
        <taxon>Sar</taxon>
        <taxon>Stramenopiles</taxon>
        <taxon>Ochrophyta</taxon>
        <taxon>Pelagophyceae</taxon>
        <taxon>Pelagomonadales</taxon>
        <taxon>Pelagomonadaceae</taxon>
        <taxon>Chrysophaeum</taxon>
    </lineage>
</organism>
<dbReference type="Pfam" id="PF00144">
    <property type="entry name" value="Beta-lactamase"/>
    <property type="match status" value="1"/>
</dbReference>
<reference evidence="2" key="1">
    <citation type="submission" date="2023-01" db="EMBL/GenBank/DDBJ databases">
        <title>Metagenome sequencing of chrysophaentin producing Chrysophaeum taylorii.</title>
        <authorList>
            <person name="Davison J."/>
            <person name="Bewley C."/>
        </authorList>
    </citation>
    <scope>NUCLEOTIDE SEQUENCE</scope>
    <source>
        <strain evidence="2">NIES-1699</strain>
    </source>
</reference>
<evidence type="ECO:0000259" key="1">
    <source>
        <dbReference type="Pfam" id="PF00144"/>
    </source>
</evidence>
<gene>
    <name evidence="2" type="ORF">CTAYLR_010069</name>
</gene>
<comment type="caution">
    <text evidence="2">The sequence shown here is derived from an EMBL/GenBank/DDBJ whole genome shotgun (WGS) entry which is preliminary data.</text>
</comment>
<keyword evidence="3" id="KW-1185">Reference proteome</keyword>
<sequence>MIGRSAFMVIGVVAARANVSYDFSALRHYLDSTASFYGNLSMTVGDASGVLFEYSNVDMHPDVVLQLASGSKWPGVTALMGCFAANNISIDTKLSKYLDWWTTNASDSRSNVTIRQVLSMTTGMITDPGGDGVFAEIANLSVAAFEDCDLEGGNTAQCARAMYEALPSQVVPVYLPGTKFLYTTLGFQWTAAVAEVVEGRPIGDILNAYVLDKAGMSPDCSWSNQDVNPLIGAGLECSARKLDKFVHGMLVDGIVSTKTRLEMETVQLTEPSMYGSASLYWGAYCLGNWLECLNNYRLKRLMPSQCFRADRHGYWNFVSRTQGYYFNMLPSYTCNSTNNYCDSPLGDANCPALYGWAQTVRTAAAMYLDDIFDVY</sequence>
<protein>
    <recommendedName>
        <fullName evidence="1">Beta-lactamase-related domain-containing protein</fullName>
    </recommendedName>
</protein>
<dbReference type="Gene3D" id="3.40.710.10">
    <property type="entry name" value="DD-peptidase/beta-lactamase superfamily"/>
    <property type="match status" value="1"/>
</dbReference>
<feature type="domain" description="Beta-lactamase-related" evidence="1">
    <location>
        <begin position="55"/>
        <end position="217"/>
    </location>
</feature>
<proteinExistence type="predicted"/>
<dbReference type="SUPFAM" id="SSF56601">
    <property type="entry name" value="beta-lactamase/transpeptidase-like"/>
    <property type="match status" value="1"/>
</dbReference>
<evidence type="ECO:0000313" key="3">
    <source>
        <dbReference type="Proteomes" id="UP001230188"/>
    </source>
</evidence>
<dbReference type="Proteomes" id="UP001230188">
    <property type="component" value="Unassembled WGS sequence"/>
</dbReference>
<name>A0AAD7XID9_9STRA</name>
<evidence type="ECO:0000313" key="2">
    <source>
        <dbReference type="EMBL" id="KAJ8600508.1"/>
    </source>
</evidence>
<dbReference type="InterPro" id="IPR050789">
    <property type="entry name" value="Diverse_Enzym_Activities"/>
</dbReference>
<dbReference type="InterPro" id="IPR012338">
    <property type="entry name" value="Beta-lactam/transpept-like"/>
</dbReference>
<accession>A0AAD7XID9</accession>
<dbReference type="EMBL" id="JAQMWT010000508">
    <property type="protein sequence ID" value="KAJ8600508.1"/>
    <property type="molecule type" value="Genomic_DNA"/>
</dbReference>